<dbReference type="WBParaSite" id="ES5_v2.g11008.t1">
    <property type="protein sequence ID" value="ES5_v2.g11008.t1"/>
    <property type="gene ID" value="ES5_v2.g11008"/>
</dbReference>
<sequence>MFAMHECVYTLRTCFKTRQSPETRSQFFPDERPYEAFENVNFEANEVHSLEQVNPDRFGLAFKTPWLTLHHPAYQDYDPFNIAADHEKKRLRLPGIKAYALTGKKVYIPSKPRWLVSLDHNKISSLHPGARIRPQMPLLVDVRYNDYLSRYIVCDAKASDEGDLPAPLVENLYHRAPLSPVPECPGYFVYHDIGLVFDKYGQMCAYYSSDRHEKIDVDFTYTFDGVYIGNNEFYCPYLHFWFLRAPANMELSIGNVEAQIVPDLDPVPHKMVQETPEFLVQINVHRAAGNQILVAPVIGPIGITDLELARFDNIRAVAIQFPLGEVLPEDRPHRRPYVTRMFKTFENGKSIGGYK</sequence>
<evidence type="ECO:0000313" key="1">
    <source>
        <dbReference type="Proteomes" id="UP000887579"/>
    </source>
</evidence>
<organism evidence="1 2">
    <name type="scientific">Panagrolaimus sp. ES5</name>
    <dbReference type="NCBI Taxonomy" id="591445"/>
    <lineage>
        <taxon>Eukaryota</taxon>
        <taxon>Metazoa</taxon>
        <taxon>Ecdysozoa</taxon>
        <taxon>Nematoda</taxon>
        <taxon>Chromadorea</taxon>
        <taxon>Rhabditida</taxon>
        <taxon>Tylenchina</taxon>
        <taxon>Panagrolaimomorpha</taxon>
        <taxon>Panagrolaimoidea</taxon>
        <taxon>Panagrolaimidae</taxon>
        <taxon>Panagrolaimus</taxon>
    </lineage>
</organism>
<reference evidence="2" key="1">
    <citation type="submission" date="2022-11" db="UniProtKB">
        <authorList>
            <consortium name="WormBaseParasite"/>
        </authorList>
    </citation>
    <scope>IDENTIFICATION</scope>
</reference>
<accession>A0AC34F272</accession>
<protein>
    <submittedName>
        <fullName evidence="2">Uncharacterized protein</fullName>
    </submittedName>
</protein>
<dbReference type="Proteomes" id="UP000887579">
    <property type="component" value="Unplaced"/>
</dbReference>
<name>A0AC34F272_9BILA</name>
<evidence type="ECO:0000313" key="2">
    <source>
        <dbReference type="WBParaSite" id="ES5_v2.g11008.t1"/>
    </source>
</evidence>
<proteinExistence type="predicted"/>